<feature type="transmembrane region" description="Helical" evidence="1">
    <location>
        <begin position="56"/>
        <end position="75"/>
    </location>
</feature>
<keyword evidence="1" id="KW-0472">Membrane</keyword>
<reference evidence="2 3" key="1">
    <citation type="submission" date="2016-08" db="EMBL/GenBank/DDBJ databases">
        <title>Genomes of anaerobic fungi encode conserved fungal cellulosomes for biomass hydrolysis.</title>
        <authorList>
            <consortium name="DOE Joint Genome Institute"/>
            <person name="Haitjema C.H."/>
            <person name="Gilmore S.P."/>
            <person name="Henske J.K."/>
            <person name="Solomon K.V."/>
            <person name="De Groot R."/>
            <person name="Kuo A."/>
            <person name="Mondo S.J."/>
            <person name="Salamov A.A."/>
            <person name="Labutti K."/>
            <person name="Zhao Z."/>
            <person name="Chiniquy J."/>
            <person name="Barry K."/>
            <person name="Brewer H.M."/>
            <person name="Purvine S.O."/>
            <person name="Wright A.T."/>
            <person name="Boxma B."/>
            <person name="Van Alen T."/>
            <person name="Hackstein J.H."/>
            <person name="Baker S.E."/>
            <person name="Grigoriev I.V."/>
            <person name="O'Malley M.A."/>
        </authorList>
    </citation>
    <scope>NUCLEOTIDE SEQUENCE [LARGE SCALE GENOMIC DNA]</scope>
    <source>
        <strain evidence="3">finn</strain>
    </source>
</reference>
<dbReference type="GO" id="GO:0005794">
    <property type="term" value="C:Golgi apparatus"/>
    <property type="evidence" value="ECO:0007669"/>
    <property type="project" value="TreeGrafter"/>
</dbReference>
<feature type="transmembrane region" description="Helical" evidence="1">
    <location>
        <begin position="284"/>
        <end position="305"/>
    </location>
</feature>
<feature type="transmembrane region" description="Helical" evidence="1">
    <location>
        <begin position="224"/>
        <end position="244"/>
    </location>
</feature>
<dbReference type="PANTHER" id="PTHR34391">
    <property type="entry name" value="UPF0658 GOLGI APPARATUS MEMBRANE PROTEIN C1952.10C-RELATED"/>
    <property type="match status" value="1"/>
</dbReference>
<gene>
    <name evidence="2" type="ORF">BCR36DRAFT_328382</name>
</gene>
<evidence type="ECO:0000313" key="2">
    <source>
        <dbReference type="EMBL" id="ORX49307.1"/>
    </source>
</evidence>
<organism evidence="2 3">
    <name type="scientific">Piromyces finnis</name>
    <dbReference type="NCBI Taxonomy" id="1754191"/>
    <lineage>
        <taxon>Eukaryota</taxon>
        <taxon>Fungi</taxon>
        <taxon>Fungi incertae sedis</taxon>
        <taxon>Chytridiomycota</taxon>
        <taxon>Chytridiomycota incertae sedis</taxon>
        <taxon>Neocallimastigomycetes</taxon>
        <taxon>Neocallimastigales</taxon>
        <taxon>Neocallimastigaceae</taxon>
        <taxon>Piromyces</taxon>
    </lineage>
</organism>
<feature type="transmembrane region" description="Helical" evidence="1">
    <location>
        <begin position="185"/>
        <end position="212"/>
    </location>
</feature>
<feature type="transmembrane region" description="Helical" evidence="1">
    <location>
        <begin position="250"/>
        <end position="272"/>
    </location>
</feature>
<keyword evidence="1" id="KW-0812">Transmembrane</keyword>
<dbReference type="Proteomes" id="UP000193719">
    <property type="component" value="Unassembled WGS sequence"/>
</dbReference>
<feature type="transmembrane region" description="Helical" evidence="1">
    <location>
        <begin position="136"/>
        <end position="154"/>
    </location>
</feature>
<feature type="transmembrane region" description="Helical" evidence="1">
    <location>
        <begin position="16"/>
        <end position="35"/>
    </location>
</feature>
<sequence>MGKNLIPEGKWSRITLLWSFSQFIIISVIECLIIFQNHKYKDEIEKIKDKNETGNLSALIVYQYLFIVALAYQLYLTVDTLLKFSTIDLIALAIFNSMCLVYSLTQHIQHLQLDEFLKIKELNSDYKKTSDKIKNIEYIVITIMIMYIVGWWYITFRLYKVFGWNVFKQIGADINLKNRLKLFNILVTLLKLSFFFIDILFMVQYFAIAIAIKDKNKDFITMEKLVVAAITVIGTILGFLAVAKVNRLSLAIYILMLCVDMGFISSVFTDIYCKVDDNNPYKAYKISLTVTILCTIPLCLVTYGVSLINFKNFGLGIPKSVNRSSLQSGQSVRSQQKRFSLE</sequence>
<dbReference type="PANTHER" id="PTHR34391:SF1">
    <property type="entry name" value="UPF0658 GOLGI APPARATUS MEMBRANE PROTEIN C1952.10C-RELATED"/>
    <property type="match status" value="1"/>
</dbReference>
<dbReference type="InterPro" id="IPR040410">
    <property type="entry name" value="UPF0658_Golgi"/>
</dbReference>
<evidence type="ECO:0000256" key="1">
    <source>
        <dbReference type="SAM" id="Phobius"/>
    </source>
</evidence>
<dbReference type="EMBL" id="MCFH01000024">
    <property type="protein sequence ID" value="ORX49307.1"/>
    <property type="molecule type" value="Genomic_DNA"/>
</dbReference>
<keyword evidence="1" id="KW-1133">Transmembrane helix</keyword>
<keyword evidence="3" id="KW-1185">Reference proteome</keyword>
<reference evidence="2 3" key="2">
    <citation type="submission" date="2016-08" db="EMBL/GenBank/DDBJ databases">
        <title>Pervasive Adenine N6-methylation of Active Genes in Fungi.</title>
        <authorList>
            <consortium name="DOE Joint Genome Institute"/>
            <person name="Mondo S.J."/>
            <person name="Dannebaum R.O."/>
            <person name="Kuo R.C."/>
            <person name="Labutti K."/>
            <person name="Haridas S."/>
            <person name="Kuo A."/>
            <person name="Salamov A."/>
            <person name="Ahrendt S.R."/>
            <person name="Lipzen A."/>
            <person name="Sullivan W."/>
            <person name="Andreopoulos W.B."/>
            <person name="Clum A."/>
            <person name="Lindquist E."/>
            <person name="Daum C."/>
            <person name="Ramamoorthy G.K."/>
            <person name="Gryganskyi A."/>
            <person name="Culley D."/>
            <person name="Magnuson J.K."/>
            <person name="James T.Y."/>
            <person name="O'Malley M.A."/>
            <person name="Stajich J.E."/>
            <person name="Spatafora J.W."/>
            <person name="Visel A."/>
            <person name="Grigoriev I.V."/>
        </authorList>
    </citation>
    <scope>NUCLEOTIDE SEQUENCE [LARGE SCALE GENOMIC DNA]</scope>
    <source>
        <strain evidence="3">finn</strain>
    </source>
</reference>
<accession>A0A1Y1V7R8</accession>
<name>A0A1Y1V7R8_9FUNG</name>
<dbReference type="AlphaFoldDB" id="A0A1Y1V7R8"/>
<protein>
    <submittedName>
        <fullName evidence="2">Uncharacterized protein</fullName>
    </submittedName>
</protein>
<proteinExistence type="predicted"/>
<feature type="transmembrane region" description="Helical" evidence="1">
    <location>
        <begin position="81"/>
        <end position="104"/>
    </location>
</feature>
<evidence type="ECO:0000313" key="3">
    <source>
        <dbReference type="Proteomes" id="UP000193719"/>
    </source>
</evidence>
<dbReference type="OrthoDB" id="2448307at2759"/>
<comment type="caution">
    <text evidence="2">The sequence shown here is derived from an EMBL/GenBank/DDBJ whole genome shotgun (WGS) entry which is preliminary data.</text>
</comment>